<dbReference type="InterPro" id="IPR037401">
    <property type="entry name" value="SnoaL-like"/>
</dbReference>
<dbReference type="Gene3D" id="3.10.450.50">
    <property type="match status" value="1"/>
</dbReference>
<dbReference type="EMBL" id="BAAAPF010000203">
    <property type="protein sequence ID" value="GAA2139027.1"/>
    <property type="molecule type" value="Genomic_DNA"/>
</dbReference>
<keyword evidence="3" id="KW-1185">Reference proteome</keyword>
<accession>A0ABN2Z9U9</accession>
<organism evidence="2 3">
    <name type="scientific">Streptomyces synnematoformans</name>
    <dbReference type="NCBI Taxonomy" id="415721"/>
    <lineage>
        <taxon>Bacteria</taxon>
        <taxon>Bacillati</taxon>
        <taxon>Actinomycetota</taxon>
        <taxon>Actinomycetes</taxon>
        <taxon>Kitasatosporales</taxon>
        <taxon>Streptomycetaceae</taxon>
        <taxon>Streptomyces</taxon>
    </lineage>
</organism>
<gene>
    <name evidence="2" type="ORF">GCM10009802_48820</name>
</gene>
<name>A0ABN2Z9U9_9ACTN</name>
<proteinExistence type="predicted"/>
<dbReference type="InterPro" id="IPR032710">
    <property type="entry name" value="NTF2-like_dom_sf"/>
</dbReference>
<dbReference type="RefSeq" id="WP_027754680.1">
    <property type="nucleotide sequence ID" value="NZ_BAAAPF010000203.1"/>
</dbReference>
<feature type="domain" description="SnoaL-like" evidence="1">
    <location>
        <begin position="9"/>
        <end position="116"/>
    </location>
</feature>
<evidence type="ECO:0000313" key="3">
    <source>
        <dbReference type="Proteomes" id="UP001500443"/>
    </source>
</evidence>
<dbReference type="Proteomes" id="UP001500443">
    <property type="component" value="Unassembled WGS sequence"/>
</dbReference>
<comment type="caution">
    <text evidence="2">The sequence shown here is derived from an EMBL/GenBank/DDBJ whole genome shotgun (WGS) entry which is preliminary data.</text>
</comment>
<evidence type="ECO:0000259" key="1">
    <source>
        <dbReference type="Pfam" id="PF12680"/>
    </source>
</evidence>
<reference evidence="2 3" key="1">
    <citation type="journal article" date="2019" name="Int. J. Syst. Evol. Microbiol.">
        <title>The Global Catalogue of Microorganisms (GCM) 10K type strain sequencing project: providing services to taxonomists for standard genome sequencing and annotation.</title>
        <authorList>
            <consortium name="The Broad Institute Genomics Platform"/>
            <consortium name="The Broad Institute Genome Sequencing Center for Infectious Disease"/>
            <person name="Wu L."/>
            <person name="Ma J."/>
        </authorList>
    </citation>
    <scope>NUCLEOTIDE SEQUENCE [LARGE SCALE GENOMIC DNA]</scope>
    <source>
        <strain evidence="2 3">JCM 15481</strain>
    </source>
</reference>
<sequence length="130" mass="14101">MSTHKDIIKQYLDGVDRGDAEAVLPLVTDDVLMEKKGQPALRGKETLRAVIDNKDGAASVVHKDVGEQPRPTHKVERMIEEGDTVAVSGTVLVPLPNGQLEMLFSDYITFRGDLISSLESYMIAPAGPQG</sequence>
<protein>
    <submittedName>
        <fullName evidence="2">Nuclear transport factor 2 family protein</fullName>
    </submittedName>
</protein>
<dbReference type="SUPFAM" id="SSF54427">
    <property type="entry name" value="NTF2-like"/>
    <property type="match status" value="1"/>
</dbReference>
<dbReference type="Pfam" id="PF12680">
    <property type="entry name" value="SnoaL_2"/>
    <property type="match status" value="1"/>
</dbReference>
<evidence type="ECO:0000313" key="2">
    <source>
        <dbReference type="EMBL" id="GAA2139027.1"/>
    </source>
</evidence>